<gene>
    <name evidence="1" type="ORF">AKJ64_04670</name>
</gene>
<protein>
    <submittedName>
        <fullName evidence="1">Uncharacterized protein</fullName>
    </submittedName>
</protein>
<dbReference type="AlphaFoldDB" id="A0A133UBH7"/>
<keyword evidence="2" id="KW-1185">Reference proteome</keyword>
<evidence type="ECO:0000313" key="1">
    <source>
        <dbReference type="EMBL" id="KXA91548.1"/>
    </source>
</evidence>
<dbReference type="EMBL" id="LHXN01000108">
    <property type="protein sequence ID" value="KXA91548.1"/>
    <property type="molecule type" value="Genomic_DNA"/>
</dbReference>
<dbReference type="Proteomes" id="UP000070373">
    <property type="component" value="Unassembled WGS sequence"/>
</dbReference>
<sequence length="144" mass="16673">MILSFFVSLEGYDDYVPVTGGGYPPELEELLERSYAGCLVIDDPEKIGDWRSTHEENKQSNPLYSEHLSPRLDVFFEVLENLLTHDFLIVYNQEKIDDFGMEGVGMVEEAFHYLYHIGKPVPIDHDEVQRRAEKVLEGYTSRKD</sequence>
<name>A0A133UBH7_9EURY</name>
<organism evidence="1 2">
    <name type="scientific">candidate division MSBL1 archaeon SCGC-AAA259E17</name>
    <dbReference type="NCBI Taxonomy" id="1698263"/>
    <lineage>
        <taxon>Archaea</taxon>
        <taxon>Methanobacteriati</taxon>
        <taxon>Methanobacteriota</taxon>
        <taxon>candidate division MSBL1</taxon>
    </lineage>
</organism>
<accession>A0A133UBH7</accession>
<reference evidence="1 2" key="1">
    <citation type="journal article" date="2016" name="Sci. Rep.">
        <title>Metabolic traits of an uncultured archaeal lineage -MSBL1- from brine pools of the Red Sea.</title>
        <authorList>
            <person name="Mwirichia R."/>
            <person name="Alam I."/>
            <person name="Rashid M."/>
            <person name="Vinu M."/>
            <person name="Ba-Alawi W."/>
            <person name="Anthony Kamau A."/>
            <person name="Kamanda Ngugi D."/>
            <person name="Goker M."/>
            <person name="Klenk H.P."/>
            <person name="Bajic V."/>
            <person name="Stingl U."/>
        </authorList>
    </citation>
    <scope>NUCLEOTIDE SEQUENCE [LARGE SCALE GENOMIC DNA]</scope>
    <source>
        <strain evidence="1">SCGC-AAA259E17</strain>
    </source>
</reference>
<comment type="caution">
    <text evidence="1">The sequence shown here is derived from an EMBL/GenBank/DDBJ whole genome shotgun (WGS) entry which is preliminary data.</text>
</comment>
<proteinExistence type="predicted"/>
<evidence type="ECO:0000313" key="2">
    <source>
        <dbReference type="Proteomes" id="UP000070373"/>
    </source>
</evidence>